<evidence type="ECO:0000313" key="2">
    <source>
        <dbReference type="EMBL" id="KAH7124679.1"/>
    </source>
</evidence>
<dbReference type="SUPFAM" id="SSF51905">
    <property type="entry name" value="FAD/NAD(P)-binding domain"/>
    <property type="match status" value="1"/>
</dbReference>
<evidence type="ECO:0000256" key="1">
    <source>
        <dbReference type="ARBA" id="ARBA00010790"/>
    </source>
</evidence>
<keyword evidence="3" id="KW-1185">Reference proteome</keyword>
<protein>
    <recommendedName>
        <fullName evidence="4">Glucose-methanol-choline oxidoreductase N-terminal domain-containing protein</fullName>
    </recommendedName>
</protein>
<dbReference type="Gene3D" id="3.50.50.60">
    <property type="entry name" value="FAD/NAD(P)-binding domain"/>
    <property type="match status" value="1"/>
</dbReference>
<dbReference type="PANTHER" id="PTHR11552">
    <property type="entry name" value="GLUCOSE-METHANOL-CHOLINE GMC OXIDOREDUCTASE"/>
    <property type="match status" value="1"/>
</dbReference>
<sequence length="114" mass="12160">MFASCTLRHGLASSVFNTTSITMGSVTYDYIIVGGGLAGCVLASRLHQYEEDAKIVLIEAGPGTRTRPDTLNPQTLNLGGDLDWNYESEPIPGYLNRTIPVNAGKGSGSSRPTR</sequence>
<gene>
    <name evidence="2" type="ORF">EDB81DRAFT_911798</name>
</gene>
<dbReference type="Pfam" id="PF05834">
    <property type="entry name" value="Lycopene_cycl"/>
    <property type="match status" value="1"/>
</dbReference>
<dbReference type="Proteomes" id="UP000738349">
    <property type="component" value="Unassembled WGS sequence"/>
</dbReference>
<dbReference type="GO" id="GO:0050660">
    <property type="term" value="F:flavin adenine dinucleotide binding"/>
    <property type="evidence" value="ECO:0007669"/>
    <property type="project" value="InterPro"/>
</dbReference>
<dbReference type="AlphaFoldDB" id="A0A9P9DTD8"/>
<proteinExistence type="inferred from homology"/>
<comment type="caution">
    <text evidence="2">The sequence shown here is derived from an EMBL/GenBank/DDBJ whole genome shotgun (WGS) entry which is preliminary data.</text>
</comment>
<evidence type="ECO:0000313" key="3">
    <source>
        <dbReference type="Proteomes" id="UP000738349"/>
    </source>
</evidence>
<dbReference type="EMBL" id="JAGMUV010000021">
    <property type="protein sequence ID" value="KAH7124679.1"/>
    <property type="molecule type" value="Genomic_DNA"/>
</dbReference>
<comment type="similarity">
    <text evidence="1">Belongs to the GMC oxidoreductase family.</text>
</comment>
<dbReference type="Gene3D" id="3.30.560.10">
    <property type="entry name" value="Glucose Oxidase, domain 3"/>
    <property type="match status" value="1"/>
</dbReference>
<dbReference type="PANTHER" id="PTHR11552:SF147">
    <property type="entry name" value="CHOLINE DEHYDROGENASE, MITOCHONDRIAL"/>
    <property type="match status" value="1"/>
</dbReference>
<dbReference type="GO" id="GO:0016491">
    <property type="term" value="F:oxidoreductase activity"/>
    <property type="evidence" value="ECO:0007669"/>
    <property type="project" value="TreeGrafter"/>
</dbReference>
<name>A0A9P9DTD8_9HYPO</name>
<organism evidence="2 3">
    <name type="scientific">Dactylonectria macrodidyma</name>
    <dbReference type="NCBI Taxonomy" id="307937"/>
    <lineage>
        <taxon>Eukaryota</taxon>
        <taxon>Fungi</taxon>
        <taxon>Dikarya</taxon>
        <taxon>Ascomycota</taxon>
        <taxon>Pezizomycotina</taxon>
        <taxon>Sordariomycetes</taxon>
        <taxon>Hypocreomycetidae</taxon>
        <taxon>Hypocreales</taxon>
        <taxon>Nectriaceae</taxon>
        <taxon>Dactylonectria</taxon>
    </lineage>
</organism>
<dbReference type="InterPro" id="IPR036188">
    <property type="entry name" value="FAD/NAD-bd_sf"/>
</dbReference>
<dbReference type="InterPro" id="IPR012132">
    <property type="entry name" value="GMC_OxRdtase"/>
</dbReference>
<dbReference type="OrthoDB" id="269227at2759"/>
<reference evidence="2" key="1">
    <citation type="journal article" date="2021" name="Nat. Commun.">
        <title>Genetic determinants of endophytism in the Arabidopsis root mycobiome.</title>
        <authorList>
            <person name="Mesny F."/>
            <person name="Miyauchi S."/>
            <person name="Thiergart T."/>
            <person name="Pickel B."/>
            <person name="Atanasova L."/>
            <person name="Karlsson M."/>
            <person name="Huettel B."/>
            <person name="Barry K.W."/>
            <person name="Haridas S."/>
            <person name="Chen C."/>
            <person name="Bauer D."/>
            <person name="Andreopoulos W."/>
            <person name="Pangilinan J."/>
            <person name="LaButti K."/>
            <person name="Riley R."/>
            <person name="Lipzen A."/>
            <person name="Clum A."/>
            <person name="Drula E."/>
            <person name="Henrissat B."/>
            <person name="Kohler A."/>
            <person name="Grigoriev I.V."/>
            <person name="Martin F.M."/>
            <person name="Hacquard S."/>
        </authorList>
    </citation>
    <scope>NUCLEOTIDE SEQUENCE</scope>
    <source>
        <strain evidence="2">MPI-CAGE-AT-0147</strain>
    </source>
</reference>
<evidence type="ECO:0008006" key="4">
    <source>
        <dbReference type="Google" id="ProtNLM"/>
    </source>
</evidence>
<accession>A0A9P9DTD8</accession>